<dbReference type="Proteomes" id="UP001594351">
    <property type="component" value="Unassembled WGS sequence"/>
</dbReference>
<dbReference type="InterPro" id="IPR013320">
    <property type="entry name" value="ConA-like_dom_sf"/>
</dbReference>
<dbReference type="EMBL" id="JBHPBY010000058">
    <property type="protein sequence ID" value="MFC1849768.1"/>
    <property type="molecule type" value="Genomic_DNA"/>
</dbReference>
<proteinExistence type="predicted"/>
<keyword evidence="2" id="KW-0472">Membrane</keyword>
<dbReference type="Gene3D" id="2.60.120.200">
    <property type="match status" value="1"/>
</dbReference>
<protein>
    <recommendedName>
        <fullName evidence="5">GH16 domain-containing protein</fullName>
    </recommendedName>
</protein>
<dbReference type="SUPFAM" id="SSF49899">
    <property type="entry name" value="Concanavalin A-like lectins/glucanases"/>
    <property type="match status" value="1"/>
</dbReference>
<accession>A0ABV6YUB0</accession>
<gene>
    <name evidence="3" type="ORF">ACFL27_06125</name>
</gene>
<organism evidence="3 4">
    <name type="scientific">candidate division CSSED10-310 bacterium</name>
    <dbReference type="NCBI Taxonomy" id="2855610"/>
    <lineage>
        <taxon>Bacteria</taxon>
        <taxon>Bacteria division CSSED10-310</taxon>
    </lineage>
</organism>
<keyword evidence="2" id="KW-1133">Transmembrane helix</keyword>
<evidence type="ECO:0000256" key="1">
    <source>
        <dbReference type="SAM" id="MobiDB-lite"/>
    </source>
</evidence>
<sequence>MREDQDSNKIPSASGINGFRSAQKIGFLLGLSIIIFGIISFNFILFSGCNEGPGEEDLTPTPTPWQGTTGTPSPSPSPSATPYYEYGILSVMATDQEGAIVWAPIYVDDIFVGYGYRIGTVPIGTYTISFGPLDGYATPAEQVIAVVGGQQTDVVGIYIINSSILNVMVAGIVPPTSIPQGMNIPIEWDLDNAESWEIESSLNPVSPASGFGSGHVYVTYDCNNVGIDSVTITAKGGGGTYTSTFNVIVNVPVLIDDLLNSSTVGSQNGAGQFALNGGWYSEGGRIEYDLGSTISRGFIELKMRGWVPPAGFALKSHPISGYEVPGSYSHHTAPGSFFNWRIGLGYHPFKALAAPQGASTREEERIGNDEDVTIDKHIYRVEWDNGAVKFIFDGEVLHTFTFYRFHIRALVIGTCHDYPATVPPPIISEVRIGSL</sequence>
<feature type="transmembrane region" description="Helical" evidence="2">
    <location>
        <begin position="25"/>
        <end position="46"/>
    </location>
</feature>
<comment type="caution">
    <text evidence="3">The sequence shown here is derived from an EMBL/GenBank/DDBJ whole genome shotgun (WGS) entry which is preliminary data.</text>
</comment>
<evidence type="ECO:0000313" key="3">
    <source>
        <dbReference type="EMBL" id="MFC1849768.1"/>
    </source>
</evidence>
<feature type="region of interest" description="Disordered" evidence="1">
    <location>
        <begin position="54"/>
        <end position="79"/>
    </location>
</feature>
<evidence type="ECO:0000256" key="2">
    <source>
        <dbReference type="SAM" id="Phobius"/>
    </source>
</evidence>
<evidence type="ECO:0000313" key="4">
    <source>
        <dbReference type="Proteomes" id="UP001594351"/>
    </source>
</evidence>
<keyword evidence="2" id="KW-0812">Transmembrane</keyword>
<keyword evidence="4" id="KW-1185">Reference proteome</keyword>
<reference evidence="3 4" key="1">
    <citation type="submission" date="2024-09" db="EMBL/GenBank/DDBJ databases">
        <title>Laminarin stimulates single cell rates of sulfate reduction while oxygen inhibits transcriptomic activity in coastal marine sediment.</title>
        <authorList>
            <person name="Lindsay M."/>
            <person name="Orcutt B."/>
            <person name="Emerson D."/>
            <person name="Stepanauskas R."/>
            <person name="D'Angelo T."/>
        </authorList>
    </citation>
    <scope>NUCLEOTIDE SEQUENCE [LARGE SCALE GENOMIC DNA]</scope>
    <source>
        <strain evidence="3">SAG AM-311-K15</strain>
    </source>
</reference>
<name>A0ABV6YUB0_UNCC1</name>
<evidence type="ECO:0008006" key="5">
    <source>
        <dbReference type="Google" id="ProtNLM"/>
    </source>
</evidence>